<evidence type="ECO:0000313" key="3">
    <source>
        <dbReference type="Proteomes" id="UP000239415"/>
    </source>
</evidence>
<organism evidence="2 3">
    <name type="scientific">Actinoplanes italicus</name>
    <dbReference type="NCBI Taxonomy" id="113567"/>
    <lineage>
        <taxon>Bacteria</taxon>
        <taxon>Bacillati</taxon>
        <taxon>Actinomycetota</taxon>
        <taxon>Actinomycetes</taxon>
        <taxon>Micromonosporales</taxon>
        <taxon>Micromonosporaceae</taxon>
        <taxon>Actinoplanes</taxon>
    </lineage>
</organism>
<dbReference type="Proteomes" id="UP000239415">
    <property type="component" value="Unassembled WGS sequence"/>
</dbReference>
<reference evidence="2 3" key="1">
    <citation type="submission" date="2018-03" db="EMBL/GenBank/DDBJ databases">
        <title>Genomic Encyclopedia of Archaeal and Bacterial Type Strains, Phase II (KMG-II): from individual species to whole genera.</title>
        <authorList>
            <person name="Goeker M."/>
        </authorList>
    </citation>
    <scope>NUCLEOTIDE SEQUENCE [LARGE SCALE GENOMIC DNA]</scope>
    <source>
        <strain evidence="2 3">DSM 43146</strain>
    </source>
</reference>
<proteinExistence type="predicted"/>
<keyword evidence="1" id="KW-1133">Transmembrane helix</keyword>
<sequence>MRVDGDTGIIPLRAMTAGEILDAAVALLRERALPLLSLSLVLATSEQILLSRLREGAELAPPLYYWQLSTAKLDWVPVVATGLATEAFIIAVLGALAGAAAGPALLGHRLRNRDLFKRARPLPALMIAALLSALTFGAALAGFIGVIFVYGLAGMATAVLAVDRTANPFTAIGRAVGRATRGGMRGVFLRLLGYLVWLVIRLALGSGWIFAADMFTSVAGWDWWLAWAVPIAWTLANTVAYAALGCLDAVLLLEIRIRTEGLDISVNRARSLGRDTAAALVVRR</sequence>
<feature type="transmembrane region" description="Helical" evidence="1">
    <location>
        <begin position="122"/>
        <end position="141"/>
    </location>
</feature>
<evidence type="ECO:0000313" key="2">
    <source>
        <dbReference type="EMBL" id="PRX22718.1"/>
    </source>
</evidence>
<feature type="transmembrane region" description="Helical" evidence="1">
    <location>
        <begin position="187"/>
        <end position="211"/>
    </location>
</feature>
<dbReference type="RefSeq" id="WP_106317606.1">
    <property type="nucleotide sequence ID" value="NZ_BOMO01000020.1"/>
</dbReference>
<name>A0A2T0KH21_9ACTN</name>
<keyword evidence="1" id="KW-0472">Membrane</keyword>
<dbReference type="OrthoDB" id="3405519at2"/>
<feature type="transmembrane region" description="Helical" evidence="1">
    <location>
        <begin position="231"/>
        <end position="253"/>
    </location>
</feature>
<dbReference type="EMBL" id="PVMZ01000004">
    <property type="protein sequence ID" value="PRX22718.1"/>
    <property type="molecule type" value="Genomic_DNA"/>
</dbReference>
<keyword evidence="1" id="KW-0812">Transmembrane</keyword>
<protein>
    <submittedName>
        <fullName evidence="2">Uncharacterized protein</fullName>
    </submittedName>
</protein>
<dbReference type="AlphaFoldDB" id="A0A2T0KH21"/>
<accession>A0A2T0KH21</accession>
<evidence type="ECO:0000256" key="1">
    <source>
        <dbReference type="SAM" id="Phobius"/>
    </source>
</evidence>
<gene>
    <name evidence="2" type="ORF">CLV67_104246</name>
</gene>
<comment type="caution">
    <text evidence="2">The sequence shown here is derived from an EMBL/GenBank/DDBJ whole genome shotgun (WGS) entry which is preliminary data.</text>
</comment>
<keyword evidence="3" id="KW-1185">Reference proteome</keyword>
<feature type="transmembrane region" description="Helical" evidence="1">
    <location>
        <begin position="75"/>
        <end position="101"/>
    </location>
</feature>